<keyword evidence="1" id="KW-1133">Transmembrane helix</keyword>
<feature type="domain" description="WxL Interacting Protein host binding" evidence="4">
    <location>
        <begin position="167"/>
        <end position="303"/>
    </location>
</feature>
<dbReference type="Proteomes" id="UP000194948">
    <property type="component" value="Chromosome"/>
</dbReference>
<dbReference type="InterPro" id="IPR010317">
    <property type="entry name" value="WxLIP_PGBD"/>
</dbReference>
<dbReference type="InterPro" id="IPR021759">
    <property type="entry name" value="WxLIP_HBD"/>
</dbReference>
<dbReference type="EMBL" id="CP147244">
    <property type="protein sequence ID" value="WYK00919.1"/>
    <property type="molecule type" value="Genomic_DNA"/>
</dbReference>
<dbReference type="Pfam" id="PF11797">
    <property type="entry name" value="WxLIP_HBD"/>
    <property type="match status" value="1"/>
</dbReference>
<keyword evidence="1" id="KW-0472">Membrane</keyword>
<evidence type="ECO:0000259" key="3">
    <source>
        <dbReference type="Pfam" id="PF06030"/>
    </source>
</evidence>
<evidence type="ECO:0000259" key="4">
    <source>
        <dbReference type="Pfam" id="PF11797"/>
    </source>
</evidence>
<evidence type="ECO:0000256" key="1">
    <source>
        <dbReference type="SAM" id="Phobius"/>
    </source>
</evidence>
<keyword evidence="2" id="KW-0732">Signal</keyword>
<accession>A0AAQ3W9U7</accession>
<keyword evidence="1" id="KW-0812">Transmembrane</keyword>
<evidence type="ECO:0000313" key="6">
    <source>
        <dbReference type="Proteomes" id="UP000194948"/>
    </source>
</evidence>
<feature type="transmembrane region" description="Helical" evidence="1">
    <location>
        <begin position="316"/>
        <end position="340"/>
    </location>
</feature>
<protein>
    <recommendedName>
        <fullName evidence="7">DUF3324 domain-containing protein</fullName>
    </recommendedName>
</protein>
<sequence>MKKQKISWLIALIYIMFGCLTMPVQAAEQDKNDASEGGFTYKAIYPENQHNEVGYFDLRMKPGQKQTITIQMSNSSTKEIVMDVRLNSTKTNSNGVLEYGSSSLAKDTSLKYDFSDIVKGPETITIPAKATVDYNMEIAMPEATFDGVISGGIEIQEKESEEAKKSQKGMVINKYAYVIGMLLTETDKEIKPDLQLNKVYPELKNYRNAIFINFSNKEAAFIDEMTIDVQIMKKSSDEVVYDTKQSKMRMAPNSMIDFPVSLNGEKMVAGDYRARINVTADGGKWSWEEPFTITDEDADKFNQEDVSLLQENGINWVIIALIVGGIFLLSIAIFVIVRMINKKSGKKKKGKRKQPKKKDRV</sequence>
<proteinExistence type="predicted"/>
<feature type="domain" description="WxL Interacting Protein peptidoglycan binding" evidence="3">
    <location>
        <begin position="39"/>
        <end position="157"/>
    </location>
</feature>
<dbReference type="AlphaFoldDB" id="A0AAQ3W9U7"/>
<reference evidence="6" key="1">
    <citation type="submission" date="2017-05" db="EMBL/GenBank/DDBJ databases">
        <title>The Genome Sequence of EEnterococcus faecalis 9F2_4866.</title>
        <authorList>
            <consortium name="The Broad Institute Genomics Platform"/>
            <consortium name="The Broad Institute Genomic Center for Infectious Diseases"/>
            <person name="Earl A."/>
            <person name="Manson A."/>
            <person name="Schwartman J."/>
            <person name="Gilmore M."/>
            <person name="Abouelleil A."/>
            <person name="Cao P."/>
            <person name="Chapman S."/>
            <person name="Cusick C."/>
            <person name="Shea T."/>
            <person name="Young S."/>
            <person name="Neafsey D."/>
            <person name="Nusbaum C."/>
            <person name="Birren B."/>
        </authorList>
    </citation>
    <scope>NUCLEOTIDE SEQUENCE [LARGE SCALE GENOMIC DNA]</scope>
    <source>
        <strain evidence="6">7F3_DIV0205</strain>
    </source>
</reference>
<evidence type="ECO:0008006" key="7">
    <source>
        <dbReference type="Google" id="ProtNLM"/>
    </source>
</evidence>
<gene>
    <name evidence="5" type="ORF">A5821_002045</name>
</gene>
<dbReference type="Pfam" id="PF06030">
    <property type="entry name" value="WxLIP_PGBD"/>
    <property type="match status" value="1"/>
</dbReference>
<keyword evidence="6" id="KW-1185">Reference proteome</keyword>
<feature type="chain" id="PRO_5042837843" description="DUF3324 domain-containing protein" evidence="2">
    <location>
        <begin position="27"/>
        <end position="361"/>
    </location>
</feature>
<reference evidence="5 6" key="2">
    <citation type="submission" date="2024-03" db="EMBL/GenBank/DDBJ databases">
        <title>The Genome Sequence of Enterococcus sp. DIV0205d.</title>
        <authorList>
            <consortium name="The Broad Institute Genomics Platform"/>
            <consortium name="The Broad Institute Microbial Omics Core"/>
            <consortium name="The Broad Institute Genomic Center for Infectious Diseases"/>
            <person name="Earl A."/>
            <person name="Manson A."/>
            <person name="Gilmore M."/>
            <person name="Schwartman J."/>
            <person name="Shea T."/>
            <person name="Abouelleil A."/>
            <person name="Cao P."/>
            <person name="Chapman S."/>
            <person name="Cusick C."/>
            <person name="Young S."/>
            <person name="Neafsey D."/>
            <person name="Nusbaum C."/>
            <person name="Birren B."/>
        </authorList>
    </citation>
    <scope>NUCLEOTIDE SEQUENCE [LARGE SCALE GENOMIC DNA]</scope>
    <source>
        <strain evidence="5 6">7F3_DIV0205</strain>
    </source>
</reference>
<name>A0AAQ3W9U7_9ENTE</name>
<feature type="signal peptide" evidence="2">
    <location>
        <begin position="1"/>
        <end position="26"/>
    </location>
</feature>
<dbReference type="RefSeq" id="WP_086315684.1">
    <property type="nucleotide sequence ID" value="NZ_CP147244.1"/>
</dbReference>
<evidence type="ECO:0000256" key="2">
    <source>
        <dbReference type="SAM" id="SignalP"/>
    </source>
</evidence>
<evidence type="ECO:0000313" key="5">
    <source>
        <dbReference type="EMBL" id="WYK00919.1"/>
    </source>
</evidence>
<organism evidence="5 6">
    <name type="scientific">Candidatus Enterococcus palustris</name>
    <dbReference type="NCBI Taxonomy" id="1834189"/>
    <lineage>
        <taxon>Bacteria</taxon>
        <taxon>Bacillati</taxon>
        <taxon>Bacillota</taxon>
        <taxon>Bacilli</taxon>
        <taxon>Lactobacillales</taxon>
        <taxon>Enterococcaceae</taxon>
        <taxon>Enterococcus</taxon>
    </lineage>
</organism>
<dbReference type="PROSITE" id="PS51257">
    <property type="entry name" value="PROKAR_LIPOPROTEIN"/>
    <property type="match status" value="1"/>
</dbReference>